<dbReference type="EMBL" id="KE361633">
    <property type="protein sequence ID" value="EPQ28802.1"/>
    <property type="molecule type" value="Genomic_DNA"/>
</dbReference>
<dbReference type="InterPro" id="IPR003663">
    <property type="entry name" value="Sugar/inositol_transpt"/>
</dbReference>
<sequence length="509" mass="53435">MPSQTAATHPSRTTPRFTLVLLWILASAYTYGFGISELNPLQPILTCQLNHTSSQATLPSLAHPPSGCIPLTESQFGLITSLFTLGGLASSLSISAIANSRGWGRRTSITLSAFFGLVGSIVLTSARSVAPLAIGRLFQGLGSGIGVVVVPIYINEISPASLQGSNGVLNQLSIVVGIFTAQALGASPLGSDGNTWRWIPATSALISATQLLAGFVVAVESPGWLQGEGRKSGSDQQADEVRRLLWSAKELDAHREDTGRRTAPSGAEAEADADADVDERQGLLADGSGSGQHSAHSSVSLREIFTDPAIRPGTLMVVFTQLAQQLSGVNAVLYYSTGILSTILPSLAGSIGILITVINMLMTFPPILLISEDRLGRRNLMVLSAAVMSVSSLLLGVAIVYDIAILSAVCIVVMVAGFSVGLGPIPFVILPELVPSRAVSTTTSLGLSLNWSGNFLIGAAFLPLKNFLAGFDHRHTGGAVFWLFTLSNAVTALVVARFYRYAPPQSSQR</sequence>
<dbReference type="PANTHER" id="PTHR23503:SF8">
    <property type="entry name" value="FACILITATED GLUCOSE TRANSPORTER PROTEIN 1"/>
    <property type="match status" value="1"/>
</dbReference>
<keyword evidence="4 9" id="KW-0812">Transmembrane</keyword>
<comment type="subcellular location">
    <subcellularLocation>
        <location evidence="1">Membrane</location>
        <topology evidence="1">Multi-pass membrane protein</topology>
    </subcellularLocation>
</comment>
<proteinExistence type="inferred from homology"/>
<evidence type="ECO:0000256" key="7">
    <source>
        <dbReference type="ARBA" id="ARBA00049119"/>
    </source>
</evidence>
<dbReference type="GO" id="GO:0015149">
    <property type="term" value="F:hexose transmembrane transporter activity"/>
    <property type="evidence" value="ECO:0007669"/>
    <property type="project" value="TreeGrafter"/>
</dbReference>
<dbReference type="InterPro" id="IPR005828">
    <property type="entry name" value="MFS_sugar_transport-like"/>
</dbReference>
<evidence type="ECO:0000256" key="6">
    <source>
        <dbReference type="ARBA" id="ARBA00023136"/>
    </source>
</evidence>
<keyword evidence="3" id="KW-0813">Transport</keyword>
<feature type="transmembrane region" description="Helical" evidence="9">
    <location>
        <begin position="76"/>
        <end position="97"/>
    </location>
</feature>
<gene>
    <name evidence="11" type="ORF">PFL1_03605</name>
</gene>
<name>A0A061H7B5_9BASI</name>
<feature type="transmembrane region" description="Helical" evidence="9">
    <location>
        <begin position="380"/>
        <end position="399"/>
    </location>
</feature>
<dbReference type="HOGENOM" id="CLU_001265_30_5_1"/>
<dbReference type="RefSeq" id="XP_007879315.1">
    <property type="nucleotide sequence ID" value="XM_007881124.1"/>
</dbReference>
<evidence type="ECO:0000256" key="1">
    <source>
        <dbReference type="ARBA" id="ARBA00004141"/>
    </source>
</evidence>
<comment type="similarity">
    <text evidence="2">Belongs to the major facilitator superfamily. Sugar transporter (TC 2.A.1.1) family.</text>
</comment>
<dbReference type="PANTHER" id="PTHR23503">
    <property type="entry name" value="SOLUTE CARRIER FAMILY 2"/>
    <property type="match status" value="1"/>
</dbReference>
<feature type="transmembrane region" description="Helical" evidence="9">
    <location>
        <begin position="347"/>
        <end position="368"/>
    </location>
</feature>
<evidence type="ECO:0000256" key="2">
    <source>
        <dbReference type="ARBA" id="ARBA00010992"/>
    </source>
</evidence>
<dbReference type="OrthoDB" id="4540492at2759"/>
<feature type="domain" description="Major facilitator superfamily (MFS) profile" evidence="10">
    <location>
        <begin position="20"/>
        <end position="503"/>
    </location>
</feature>
<feature type="transmembrane region" description="Helical" evidence="9">
    <location>
        <begin position="442"/>
        <end position="464"/>
    </location>
</feature>
<accession>A0A061H7B5</accession>
<feature type="transmembrane region" description="Helical" evidence="9">
    <location>
        <begin position="167"/>
        <end position="186"/>
    </location>
</feature>
<evidence type="ECO:0000259" key="10">
    <source>
        <dbReference type="PROSITE" id="PS50850"/>
    </source>
</evidence>
<dbReference type="eggNOG" id="KOG0569">
    <property type="taxonomic scope" value="Eukaryota"/>
</dbReference>
<evidence type="ECO:0000256" key="8">
    <source>
        <dbReference type="SAM" id="MobiDB-lite"/>
    </source>
</evidence>
<dbReference type="Pfam" id="PF00083">
    <property type="entry name" value="Sugar_tr"/>
    <property type="match status" value="1"/>
</dbReference>
<dbReference type="PRINTS" id="PR00171">
    <property type="entry name" value="SUGRTRNSPORT"/>
</dbReference>
<keyword evidence="6 9" id="KW-0472">Membrane</keyword>
<keyword evidence="5 9" id="KW-1133">Transmembrane helix</keyword>
<comment type="catalytic activity">
    <reaction evidence="7">
        <text>myo-inositol(out) + H(+)(out) = myo-inositol(in) + H(+)(in)</text>
        <dbReference type="Rhea" id="RHEA:60364"/>
        <dbReference type="ChEBI" id="CHEBI:15378"/>
        <dbReference type="ChEBI" id="CHEBI:17268"/>
    </reaction>
</comment>
<evidence type="ECO:0000256" key="9">
    <source>
        <dbReference type="SAM" id="Phobius"/>
    </source>
</evidence>
<evidence type="ECO:0000313" key="11">
    <source>
        <dbReference type="EMBL" id="EPQ28802.1"/>
    </source>
</evidence>
<dbReference type="InterPro" id="IPR045263">
    <property type="entry name" value="GLUT"/>
</dbReference>
<feature type="region of interest" description="Disordered" evidence="8">
    <location>
        <begin position="254"/>
        <end position="275"/>
    </location>
</feature>
<evidence type="ECO:0000313" key="12">
    <source>
        <dbReference type="Proteomes" id="UP000053664"/>
    </source>
</evidence>
<dbReference type="PROSITE" id="PS50850">
    <property type="entry name" value="MFS"/>
    <property type="match status" value="1"/>
</dbReference>
<dbReference type="Gene3D" id="1.20.1250.20">
    <property type="entry name" value="MFS general substrate transporter like domains"/>
    <property type="match status" value="1"/>
</dbReference>
<dbReference type="SUPFAM" id="SSF103473">
    <property type="entry name" value="MFS general substrate transporter"/>
    <property type="match status" value="1"/>
</dbReference>
<dbReference type="GeneID" id="19317713"/>
<feature type="transmembrane region" description="Helical" evidence="9">
    <location>
        <begin position="405"/>
        <end position="430"/>
    </location>
</feature>
<organism evidence="11 12">
    <name type="scientific">Pseudozyma flocculosa PF-1</name>
    <dbReference type="NCBI Taxonomy" id="1277687"/>
    <lineage>
        <taxon>Eukaryota</taxon>
        <taxon>Fungi</taxon>
        <taxon>Dikarya</taxon>
        <taxon>Basidiomycota</taxon>
        <taxon>Ustilaginomycotina</taxon>
        <taxon>Ustilaginomycetes</taxon>
        <taxon>Ustilaginales</taxon>
        <taxon>Ustilaginaceae</taxon>
        <taxon>Pseudozyma</taxon>
    </lineage>
</organism>
<dbReference type="InterPro" id="IPR036259">
    <property type="entry name" value="MFS_trans_sf"/>
</dbReference>
<dbReference type="KEGG" id="pfp:PFL1_03605"/>
<evidence type="ECO:0000256" key="4">
    <source>
        <dbReference type="ARBA" id="ARBA00022692"/>
    </source>
</evidence>
<evidence type="ECO:0000256" key="5">
    <source>
        <dbReference type="ARBA" id="ARBA00022989"/>
    </source>
</evidence>
<dbReference type="GO" id="GO:0016020">
    <property type="term" value="C:membrane"/>
    <property type="evidence" value="ECO:0007669"/>
    <property type="project" value="UniProtKB-SubCell"/>
</dbReference>
<feature type="transmembrane region" description="Helical" evidence="9">
    <location>
        <begin position="136"/>
        <end position="155"/>
    </location>
</feature>
<protein>
    <recommendedName>
        <fullName evidence="10">Major facilitator superfamily (MFS) profile domain-containing protein</fullName>
    </recommendedName>
</protein>
<dbReference type="InterPro" id="IPR020846">
    <property type="entry name" value="MFS_dom"/>
</dbReference>
<feature type="transmembrane region" description="Helical" evidence="9">
    <location>
        <begin position="198"/>
        <end position="219"/>
    </location>
</feature>
<evidence type="ECO:0000256" key="3">
    <source>
        <dbReference type="ARBA" id="ARBA00022448"/>
    </source>
</evidence>
<dbReference type="AlphaFoldDB" id="A0A061H7B5"/>
<reference evidence="11 12" key="1">
    <citation type="journal article" date="2013" name="Plant Cell">
        <title>The transition from a phytopathogenic smut ancestor to an anamorphic biocontrol agent deciphered by comparative whole-genome analysis.</title>
        <authorList>
            <person name="Lefebvre F."/>
            <person name="Joly D.L."/>
            <person name="Labbe C."/>
            <person name="Teichmann B."/>
            <person name="Linning R."/>
            <person name="Belzile F."/>
            <person name="Bakkeren G."/>
            <person name="Belanger R.R."/>
        </authorList>
    </citation>
    <scope>NUCLEOTIDE SEQUENCE [LARGE SCALE GENOMIC DNA]</scope>
    <source>
        <strain evidence="11 12">PF-1</strain>
    </source>
</reference>
<dbReference type="Proteomes" id="UP000053664">
    <property type="component" value="Unassembled WGS sequence"/>
</dbReference>
<feature type="transmembrane region" description="Helical" evidence="9">
    <location>
        <begin position="109"/>
        <end position="130"/>
    </location>
</feature>
<feature type="transmembrane region" description="Helical" evidence="9">
    <location>
        <begin position="479"/>
        <end position="499"/>
    </location>
</feature>